<evidence type="ECO:0000256" key="1">
    <source>
        <dbReference type="ARBA" id="ARBA00009861"/>
    </source>
</evidence>
<gene>
    <name evidence="2" type="ORF">R1flu_028247</name>
</gene>
<accession>A0ABD1XLL5</accession>
<keyword evidence="3" id="KW-1185">Reference proteome</keyword>
<dbReference type="InterPro" id="IPR050317">
    <property type="entry name" value="Plant_Fungal_Acyltransferase"/>
</dbReference>
<evidence type="ECO:0000313" key="3">
    <source>
        <dbReference type="Proteomes" id="UP001605036"/>
    </source>
</evidence>
<dbReference type="Pfam" id="PF02458">
    <property type="entry name" value="Transferase"/>
    <property type="match status" value="1"/>
</dbReference>
<dbReference type="PANTHER" id="PTHR31642">
    <property type="entry name" value="TRICHOTHECENE 3-O-ACETYLTRANSFERASE"/>
    <property type="match status" value="1"/>
</dbReference>
<dbReference type="InterPro" id="IPR023213">
    <property type="entry name" value="CAT-like_dom_sf"/>
</dbReference>
<reference evidence="2 3" key="1">
    <citation type="submission" date="2024-09" db="EMBL/GenBank/DDBJ databases">
        <title>Chromosome-scale assembly of Riccia fluitans.</title>
        <authorList>
            <person name="Paukszto L."/>
            <person name="Sawicki J."/>
            <person name="Karawczyk K."/>
            <person name="Piernik-Szablinska J."/>
            <person name="Szczecinska M."/>
            <person name="Mazdziarz M."/>
        </authorList>
    </citation>
    <scope>NUCLEOTIDE SEQUENCE [LARGE SCALE GENOMIC DNA]</scope>
    <source>
        <strain evidence="2">Rf_01</strain>
        <tissue evidence="2">Aerial parts of the thallus</tissue>
    </source>
</reference>
<proteinExistence type="inferred from homology"/>
<dbReference type="Gene3D" id="3.30.559.10">
    <property type="entry name" value="Chloramphenicol acetyltransferase-like domain"/>
    <property type="match status" value="2"/>
</dbReference>
<comment type="similarity">
    <text evidence="1">Belongs to the plant acyltransferase family.</text>
</comment>
<protein>
    <submittedName>
        <fullName evidence="2">Uncharacterized protein</fullName>
    </submittedName>
</protein>
<dbReference type="AlphaFoldDB" id="A0ABD1XLL5"/>
<comment type="caution">
    <text evidence="2">The sequence shown here is derived from an EMBL/GenBank/DDBJ whole genome shotgun (WGS) entry which is preliminary data.</text>
</comment>
<sequence length="324" mass="35927">MRMSAANRGSQSSLFRYIPVTDFKCGTRCLSTSYSHAVADGFSGTHFLSSWAQISRGEPISLMPVHDRSLLTPRKSSSVLDGCPVRFMNNSIKEPLALEISKPEEGVSNISMKLSKRKMNELKAEALRDAPGEILSTADCVSAHLWRLIIEKRKLKPHELTRFYTSVDCRSRLKDFPAGYFGNCLTASVVVVTAGELLSKPLGYAATIIHNAVKAMDEEVIRGIIDWLSVNDYHWSCIGDEPFMPGDPKFNLHTVSASWSNRFPLYELDFGGGRPSAAFRNAYRSGPFVIGRFHVHPTSTTSSKGDLKVSLYGDSLLEKLDNEI</sequence>
<evidence type="ECO:0000313" key="2">
    <source>
        <dbReference type="EMBL" id="KAL2609674.1"/>
    </source>
</evidence>
<dbReference type="PANTHER" id="PTHR31642:SF160">
    <property type="entry name" value="HXXXD-TYPE ACYL-TRANSFERASE FAMILY PROTEIN"/>
    <property type="match status" value="1"/>
</dbReference>
<organism evidence="2 3">
    <name type="scientific">Riccia fluitans</name>
    <dbReference type="NCBI Taxonomy" id="41844"/>
    <lineage>
        <taxon>Eukaryota</taxon>
        <taxon>Viridiplantae</taxon>
        <taxon>Streptophyta</taxon>
        <taxon>Embryophyta</taxon>
        <taxon>Marchantiophyta</taxon>
        <taxon>Marchantiopsida</taxon>
        <taxon>Marchantiidae</taxon>
        <taxon>Marchantiales</taxon>
        <taxon>Ricciaceae</taxon>
        <taxon>Riccia</taxon>
    </lineage>
</organism>
<dbReference type="Proteomes" id="UP001605036">
    <property type="component" value="Unassembled WGS sequence"/>
</dbReference>
<dbReference type="EMBL" id="JBHFFA010000008">
    <property type="protein sequence ID" value="KAL2609674.1"/>
    <property type="molecule type" value="Genomic_DNA"/>
</dbReference>
<name>A0ABD1XLL5_9MARC</name>